<keyword evidence="4" id="KW-0788">Thiol protease</keyword>
<dbReference type="InterPro" id="IPR013128">
    <property type="entry name" value="Peptidase_C1A"/>
</dbReference>
<dbReference type="PROSITE" id="PS00139">
    <property type="entry name" value="THIOL_PROTEASE_CYS"/>
    <property type="match status" value="1"/>
</dbReference>
<feature type="domain" description="Peptidase C1A papain C-terminal" evidence="8">
    <location>
        <begin position="136"/>
        <end position="270"/>
    </location>
</feature>
<keyword evidence="5" id="KW-1015">Disulfide bond</keyword>
<dbReference type="Pfam" id="PF00112">
    <property type="entry name" value="Peptidase_C1"/>
    <property type="match status" value="1"/>
</dbReference>
<sequence length="271" mass="29856">MSLNCSLFVILSLLFISAVYADTLNGDDTLIRQVVDGQDTSSSNLLNAEQHHFSQFKSKFKKSYGSQDEHDYRFSVFKANLRRAARHQKLDPTASHGVTQFSDLTPAEFRKQVLGLRRLRLPKDANKAPILPTSDLPEDFDWRDKGAVGPVKNQGSCGSCWSFSATGALEGAHFLATGELVSLSEQQLVDCDHELLADGSMYAETCDPEEPGSCDSGCSGGLMNSAFEYSLKAGGLMREEDYPYTGTDRGACKFDKNKVAARVANFQRRFP</sequence>
<keyword evidence="7" id="KW-0732">Signal</keyword>
<dbReference type="AlphaFoldDB" id="A0A9Q0QJK7"/>
<dbReference type="InterPro" id="IPR000668">
    <property type="entry name" value="Peptidase_C1A_C"/>
</dbReference>
<dbReference type="OrthoDB" id="10253408at2759"/>
<keyword evidence="6" id="KW-0325">Glycoprotein</keyword>
<evidence type="ECO:0000259" key="8">
    <source>
        <dbReference type="SMART" id="SM00645"/>
    </source>
</evidence>
<comment type="caution">
    <text evidence="10">The sequence shown here is derived from an EMBL/GenBank/DDBJ whole genome shotgun (WGS) entry which is preliminary data.</text>
</comment>
<evidence type="ECO:0000256" key="4">
    <source>
        <dbReference type="ARBA" id="ARBA00022807"/>
    </source>
</evidence>
<dbReference type="EMBL" id="JAPFFL010000008">
    <property type="protein sequence ID" value="KAJ6707923.1"/>
    <property type="molecule type" value="Genomic_DNA"/>
</dbReference>
<evidence type="ECO:0000256" key="1">
    <source>
        <dbReference type="ARBA" id="ARBA00008455"/>
    </source>
</evidence>
<dbReference type="Gene3D" id="3.90.70.10">
    <property type="entry name" value="Cysteine proteinases"/>
    <property type="match status" value="1"/>
</dbReference>
<keyword evidence="11" id="KW-1185">Reference proteome</keyword>
<keyword evidence="3" id="KW-0378">Hydrolase</keyword>
<dbReference type="Pfam" id="PF08246">
    <property type="entry name" value="Inhibitor_I29"/>
    <property type="match status" value="1"/>
</dbReference>
<dbReference type="CDD" id="cd02248">
    <property type="entry name" value="Peptidase_C1A"/>
    <property type="match status" value="1"/>
</dbReference>
<evidence type="ECO:0000313" key="11">
    <source>
        <dbReference type="Proteomes" id="UP001151529"/>
    </source>
</evidence>
<feature type="signal peptide" evidence="7">
    <location>
        <begin position="1"/>
        <end position="21"/>
    </location>
</feature>
<evidence type="ECO:0000256" key="2">
    <source>
        <dbReference type="ARBA" id="ARBA00022670"/>
    </source>
</evidence>
<name>A0A9Q0QJK7_SALVM</name>
<evidence type="ECO:0000256" key="6">
    <source>
        <dbReference type="ARBA" id="ARBA00023180"/>
    </source>
</evidence>
<gene>
    <name evidence="10" type="ORF">OIU85_028219</name>
</gene>
<dbReference type="SUPFAM" id="SSF54001">
    <property type="entry name" value="Cysteine proteinases"/>
    <property type="match status" value="1"/>
</dbReference>
<comment type="similarity">
    <text evidence="1">Belongs to the peptidase C1 family.</text>
</comment>
<dbReference type="Proteomes" id="UP001151529">
    <property type="component" value="Chromosome 4"/>
</dbReference>
<proteinExistence type="inferred from homology"/>
<dbReference type="InterPro" id="IPR000169">
    <property type="entry name" value="Pept_cys_AS"/>
</dbReference>
<dbReference type="GO" id="GO:0006508">
    <property type="term" value="P:proteolysis"/>
    <property type="evidence" value="ECO:0007669"/>
    <property type="project" value="UniProtKB-KW"/>
</dbReference>
<organism evidence="10 11">
    <name type="scientific">Salix viminalis</name>
    <name type="common">Common osier</name>
    <name type="synonym">Basket willow</name>
    <dbReference type="NCBI Taxonomy" id="40686"/>
    <lineage>
        <taxon>Eukaryota</taxon>
        <taxon>Viridiplantae</taxon>
        <taxon>Streptophyta</taxon>
        <taxon>Embryophyta</taxon>
        <taxon>Tracheophyta</taxon>
        <taxon>Spermatophyta</taxon>
        <taxon>Magnoliopsida</taxon>
        <taxon>eudicotyledons</taxon>
        <taxon>Gunneridae</taxon>
        <taxon>Pentapetalae</taxon>
        <taxon>rosids</taxon>
        <taxon>fabids</taxon>
        <taxon>Malpighiales</taxon>
        <taxon>Salicaceae</taxon>
        <taxon>Saliceae</taxon>
        <taxon>Salix</taxon>
    </lineage>
</organism>
<evidence type="ECO:0000259" key="9">
    <source>
        <dbReference type="SMART" id="SM00848"/>
    </source>
</evidence>
<keyword evidence="2 10" id="KW-0645">Protease</keyword>
<feature type="chain" id="PRO_5040217910" evidence="7">
    <location>
        <begin position="22"/>
        <end position="271"/>
    </location>
</feature>
<protein>
    <submittedName>
        <fullName evidence="10">CYSTEINE PROTEASE RD19C-RELATED</fullName>
    </submittedName>
</protein>
<dbReference type="InterPro" id="IPR039417">
    <property type="entry name" value="Peptidase_C1A_papain-like"/>
</dbReference>
<reference evidence="10" key="1">
    <citation type="submission" date="2022-11" db="EMBL/GenBank/DDBJ databases">
        <authorList>
            <person name="Hyden B.L."/>
            <person name="Feng K."/>
            <person name="Yates T."/>
            <person name="Jawdy S."/>
            <person name="Smart L.B."/>
            <person name="Muchero W."/>
        </authorList>
    </citation>
    <scope>NUCLEOTIDE SEQUENCE</scope>
    <source>
        <tissue evidence="10">Shoot tip</tissue>
    </source>
</reference>
<evidence type="ECO:0000313" key="10">
    <source>
        <dbReference type="EMBL" id="KAJ6707923.1"/>
    </source>
</evidence>
<dbReference type="SMART" id="SM00645">
    <property type="entry name" value="Pept_C1"/>
    <property type="match status" value="1"/>
</dbReference>
<evidence type="ECO:0000256" key="7">
    <source>
        <dbReference type="SAM" id="SignalP"/>
    </source>
</evidence>
<evidence type="ECO:0000256" key="5">
    <source>
        <dbReference type="ARBA" id="ARBA00023157"/>
    </source>
</evidence>
<dbReference type="GO" id="GO:0008234">
    <property type="term" value="F:cysteine-type peptidase activity"/>
    <property type="evidence" value="ECO:0007669"/>
    <property type="project" value="UniProtKB-KW"/>
</dbReference>
<dbReference type="PANTHER" id="PTHR12411">
    <property type="entry name" value="CYSTEINE PROTEASE FAMILY C1-RELATED"/>
    <property type="match status" value="1"/>
</dbReference>
<reference evidence="10" key="2">
    <citation type="journal article" date="2023" name="Int. J. Mol. Sci.">
        <title>De Novo Assembly and Annotation of 11 Diverse Shrub Willow (Salix) Genomes Reveals Novel Gene Organization in Sex-Linked Regions.</title>
        <authorList>
            <person name="Hyden B."/>
            <person name="Feng K."/>
            <person name="Yates T.B."/>
            <person name="Jawdy S."/>
            <person name="Cereghino C."/>
            <person name="Smart L.B."/>
            <person name="Muchero W."/>
        </authorList>
    </citation>
    <scope>NUCLEOTIDE SEQUENCE [LARGE SCALE GENOMIC DNA]</scope>
    <source>
        <tissue evidence="10">Shoot tip</tissue>
    </source>
</reference>
<dbReference type="SMART" id="SM00848">
    <property type="entry name" value="Inhibitor_I29"/>
    <property type="match status" value="1"/>
</dbReference>
<feature type="domain" description="Cathepsin propeptide inhibitor" evidence="9">
    <location>
        <begin position="53"/>
        <end position="109"/>
    </location>
</feature>
<evidence type="ECO:0000256" key="3">
    <source>
        <dbReference type="ARBA" id="ARBA00022801"/>
    </source>
</evidence>
<accession>A0A9Q0QJK7</accession>
<dbReference type="InterPro" id="IPR013201">
    <property type="entry name" value="Prot_inhib_I29"/>
</dbReference>
<dbReference type="InterPro" id="IPR038765">
    <property type="entry name" value="Papain-like_cys_pep_sf"/>
</dbReference>